<feature type="region of interest" description="Disordered" evidence="1">
    <location>
        <begin position="118"/>
        <end position="141"/>
    </location>
</feature>
<evidence type="ECO:0000256" key="1">
    <source>
        <dbReference type="SAM" id="MobiDB-lite"/>
    </source>
</evidence>
<feature type="compositionally biased region" description="Low complexity" evidence="1">
    <location>
        <begin position="127"/>
        <end position="141"/>
    </location>
</feature>
<comment type="caution">
    <text evidence="3">The sequence shown here is derived from an EMBL/GenBank/DDBJ whole genome shotgun (WGS) entry which is preliminary data.</text>
</comment>
<keyword evidence="2" id="KW-0732">Signal</keyword>
<sequence>MRSYQLTLIFAMGFLWAVASGSTQPPSTTARTLPWNCPLFPEVCSRNSPKVCGRTPRGECQRFENICHLMLAHRLGWPVGVRHTRDLDCRNLRGDGPAHRRPCYEACPPRPVVCKRSPPEPAHLRAQQEQQAAVQGAGQQVPVAQPELPQPAQKQLAPHRQEALWQAAVGRQAAGLPQGAQAQHHHPPHHHPPHHHPPHHHPRTTTRRATTARAV</sequence>
<accession>A0A9P9YCE3</accession>
<feature type="region of interest" description="Disordered" evidence="1">
    <location>
        <begin position="172"/>
        <end position="215"/>
    </location>
</feature>
<gene>
    <name evidence="3" type="ORF">M5D96_013285</name>
</gene>
<reference evidence="3" key="1">
    <citation type="journal article" date="2023" name="Genome Biol. Evol.">
        <title>Long-read-based Genome Assembly of Drosophila gunungcola Reveals Fewer Chemosensory Genes in Flower-breeding Species.</title>
        <authorList>
            <person name="Negi A."/>
            <person name="Liao B.Y."/>
            <person name="Yeh S.D."/>
        </authorList>
    </citation>
    <scope>NUCLEOTIDE SEQUENCE</scope>
    <source>
        <strain evidence="3">Sukarami</strain>
    </source>
</reference>
<dbReference type="EMBL" id="JAMKOV010000089">
    <property type="protein sequence ID" value="KAI8033953.1"/>
    <property type="molecule type" value="Genomic_DNA"/>
</dbReference>
<protein>
    <submittedName>
        <fullName evidence="3">Uncharacterized protein</fullName>
    </submittedName>
</protein>
<dbReference type="Proteomes" id="UP001059596">
    <property type="component" value="Unassembled WGS sequence"/>
</dbReference>
<organism evidence="3 4">
    <name type="scientific">Drosophila gunungcola</name>
    <name type="common">fruit fly</name>
    <dbReference type="NCBI Taxonomy" id="103775"/>
    <lineage>
        <taxon>Eukaryota</taxon>
        <taxon>Metazoa</taxon>
        <taxon>Ecdysozoa</taxon>
        <taxon>Arthropoda</taxon>
        <taxon>Hexapoda</taxon>
        <taxon>Insecta</taxon>
        <taxon>Pterygota</taxon>
        <taxon>Neoptera</taxon>
        <taxon>Endopterygota</taxon>
        <taxon>Diptera</taxon>
        <taxon>Brachycera</taxon>
        <taxon>Muscomorpha</taxon>
        <taxon>Ephydroidea</taxon>
        <taxon>Drosophilidae</taxon>
        <taxon>Drosophila</taxon>
        <taxon>Sophophora</taxon>
    </lineage>
</organism>
<feature type="compositionally biased region" description="Low complexity" evidence="1">
    <location>
        <begin position="172"/>
        <end position="182"/>
    </location>
</feature>
<proteinExistence type="predicted"/>
<dbReference type="AlphaFoldDB" id="A0A9P9YCE3"/>
<feature type="signal peptide" evidence="2">
    <location>
        <begin position="1"/>
        <end position="21"/>
    </location>
</feature>
<evidence type="ECO:0000256" key="2">
    <source>
        <dbReference type="SAM" id="SignalP"/>
    </source>
</evidence>
<keyword evidence="4" id="KW-1185">Reference proteome</keyword>
<feature type="chain" id="PRO_5040496711" evidence="2">
    <location>
        <begin position="22"/>
        <end position="215"/>
    </location>
</feature>
<feature type="compositionally biased region" description="Basic residues" evidence="1">
    <location>
        <begin position="183"/>
        <end position="206"/>
    </location>
</feature>
<evidence type="ECO:0000313" key="4">
    <source>
        <dbReference type="Proteomes" id="UP001059596"/>
    </source>
</evidence>
<name>A0A9P9YCE3_9MUSC</name>
<evidence type="ECO:0000313" key="3">
    <source>
        <dbReference type="EMBL" id="KAI8033953.1"/>
    </source>
</evidence>